<gene>
    <name evidence="6" type="ORF">CAL65_12540</name>
</gene>
<evidence type="ECO:0000259" key="5">
    <source>
        <dbReference type="PROSITE" id="PS50075"/>
    </source>
</evidence>
<dbReference type="Gene3D" id="3.40.50.150">
    <property type="entry name" value="Vaccinia Virus protein VP39"/>
    <property type="match status" value="1"/>
</dbReference>
<protein>
    <recommendedName>
        <fullName evidence="5">Carrier domain-containing protein</fullName>
    </recommendedName>
</protein>
<dbReference type="GO" id="GO:0043041">
    <property type="term" value="P:amino acid activation for nonribosomal peptide biosynthetic process"/>
    <property type="evidence" value="ECO:0007669"/>
    <property type="project" value="TreeGrafter"/>
</dbReference>
<dbReference type="SUPFAM" id="SSF47336">
    <property type="entry name" value="ACP-like"/>
    <property type="match status" value="1"/>
</dbReference>
<feature type="compositionally biased region" description="Basic residues" evidence="4">
    <location>
        <begin position="7"/>
        <end position="17"/>
    </location>
</feature>
<dbReference type="InterPro" id="IPR009081">
    <property type="entry name" value="PP-bd_ACP"/>
</dbReference>
<dbReference type="InterPro" id="IPR029063">
    <property type="entry name" value="SAM-dependent_MTases_sf"/>
</dbReference>
<accession>A0A3E0WUS5</accession>
<feature type="domain" description="Carrier" evidence="5">
    <location>
        <begin position="430"/>
        <end position="511"/>
    </location>
</feature>
<keyword evidence="7" id="KW-1185">Reference proteome</keyword>
<name>A0A3E0WUS5_9GAMM</name>
<evidence type="ECO:0000256" key="1">
    <source>
        <dbReference type="ARBA" id="ARBA00022450"/>
    </source>
</evidence>
<dbReference type="GO" id="GO:0031177">
    <property type="term" value="F:phosphopantetheine binding"/>
    <property type="evidence" value="ECO:0007669"/>
    <property type="project" value="InterPro"/>
</dbReference>
<evidence type="ECO:0000313" key="6">
    <source>
        <dbReference type="EMBL" id="RFA35746.1"/>
    </source>
</evidence>
<dbReference type="GO" id="GO:0044550">
    <property type="term" value="P:secondary metabolite biosynthetic process"/>
    <property type="evidence" value="ECO:0007669"/>
    <property type="project" value="TreeGrafter"/>
</dbReference>
<evidence type="ECO:0000313" key="7">
    <source>
        <dbReference type="Proteomes" id="UP000256763"/>
    </source>
</evidence>
<organism evidence="6 7">
    <name type="scientific">Alkalilimnicola ehrlichii</name>
    <dbReference type="NCBI Taxonomy" id="351052"/>
    <lineage>
        <taxon>Bacteria</taxon>
        <taxon>Pseudomonadati</taxon>
        <taxon>Pseudomonadota</taxon>
        <taxon>Gammaproteobacteria</taxon>
        <taxon>Chromatiales</taxon>
        <taxon>Ectothiorhodospiraceae</taxon>
        <taxon>Alkalilimnicola</taxon>
    </lineage>
</organism>
<comment type="caution">
    <text evidence="6">The sequence shown here is derived from an EMBL/GenBank/DDBJ whole genome shotgun (WGS) entry which is preliminary data.</text>
</comment>
<dbReference type="InterPro" id="IPR020806">
    <property type="entry name" value="PKS_PP-bd"/>
</dbReference>
<feature type="compositionally biased region" description="Gly residues" evidence="4">
    <location>
        <begin position="34"/>
        <end position="50"/>
    </location>
</feature>
<dbReference type="Pfam" id="PF08242">
    <property type="entry name" value="Methyltransf_12"/>
    <property type="match status" value="1"/>
</dbReference>
<sequence length="511" mass="55638">MAAVTSWRRRYRRRQRSSRRDPWRRSGLCRRRTGTGGGSRVRGGGRGVGTGPVARSARLAGGWQRLEPAGGARRGGRTPARAATLVGLVDGTRRVGRAGRELPARAAAGRGSGAAEPVSATDAPYGYLIERAYRRLLQRLDDYRAILAGRLPASALLEDDILAPDRLSAADPGTQHALAACADEIAAAAAASGRPVRVLELGARDGGNAAFLLERLRPEQVRYTVTDPSASMIAAAERRLAACGHEVRCEVLVEQSIPDSLRYRFDYVLAVNALHRYRRAAEGPALAALLARRGGSVVVLERCELTPVAAMTAAVLDRGYLDWEADRRRARSPMLTGAQWARRLREAGFAEVTHGPVATSFVDRIQARRPADAVDLEPTTLRDQLGVRLPAHMLPERVAVLPWLPLTANGKVNREALAELAAPTAARDEPPRGEMEQLVADLWQELLGVAAVGRGSRFFELGGDSLQATRFLARIRERLGIELPLRACSPRRPWPMWPRRSPASARPCSRR</sequence>
<dbReference type="CDD" id="cd02440">
    <property type="entry name" value="AdoMet_MTases"/>
    <property type="match status" value="1"/>
</dbReference>
<dbReference type="SUPFAM" id="SSF56801">
    <property type="entry name" value="Acetyl-CoA synthetase-like"/>
    <property type="match status" value="1"/>
</dbReference>
<feature type="region of interest" description="Disordered" evidence="4">
    <location>
        <begin position="1"/>
        <end position="54"/>
    </location>
</feature>
<evidence type="ECO:0000256" key="3">
    <source>
        <dbReference type="ARBA" id="ARBA00022598"/>
    </source>
</evidence>
<keyword evidence="3" id="KW-0436">Ligase</keyword>
<evidence type="ECO:0000256" key="4">
    <source>
        <dbReference type="SAM" id="MobiDB-lite"/>
    </source>
</evidence>
<dbReference type="Pfam" id="PF00550">
    <property type="entry name" value="PP-binding"/>
    <property type="match status" value="1"/>
</dbReference>
<dbReference type="PROSITE" id="PS50075">
    <property type="entry name" value="CARRIER"/>
    <property type="match status" value="1"/>
</dbReference>
<keyword evidence="2" id="KW-0597">Phosphoprotein</keyword>
<dbReference type="GO" id="GO:0005737">
    <property type="term" value="C:cytoplasm"/>
    <property type="evidence" value="ECO:0007669"/>
    <property type="project" value="TreeGrafter"/>
</dbReference>
<dbReference type="InterPro" id="IPR036736">
    <property type="entry name" value="ACP-like_sf"/>
</dbReference>
<dbReference type="OrthoDB" id="6009262at2"/>
<proteinExistence type="predicted"/>
<evidence type="ECO:0000256" key="2">
    <source>
        <dbReference type="ARBA" id="ARBA00022553"/>
    </source>
</evidence>
<dbReference type="SMART" id="SM00823">
    <property type="entry name" value="PKS_PP"/>
    <property type="match status" value="1"/>
</dbReference>
<reference evidence="7" key="1">
    <citation type="submission" date="2017-05" db="EMBL/GenBank/DDBJ databases">
        <authorList>
            <person name="Sharma S."/>
            <person name="Sidhu C."/>
            <person name="Pinnaka A.K."/>
        </authorList>
    </citation>
    <scope>NUCLEOTIDE SEQUENCE [LARGE SCALE GENOMIC DNA]</scope>
    <source>
        <strain evidence="7">AK93</strain>
    </source>
</reference>
<dbReference type="GO" id="GO:0016874">
    <property type="term" value="F:ligase activity"/>
    <property type="evidence" value="ECO:0007669"/>
    <property type="project" value="UniProtKB-KW"/>
</dbReference>
<keyword evidence="1" id="KW-0596">Phosphopantetheine</keyword>
<dbReference type="SUPFAM" id="SSF53335">
    <property type="entry name" value="S-adenosyl-L-methionine-dependent methyltransferases"/>
    <property type="match status" value="1"/>
</dbReference>
<dbReference type="InterPro" id="IPR013217">
    <property type="entry name" value="Methyltransf_12"/>
</dbReference>
<dbReference type="EMBL" id="NFZW01000011">
    <property type="protein sequence ID" value="RFA35746.1"/>
    <property type="molecule type" value="Genomic_DNA"/>
</dbReference>
<dbReference type="Proteomes" id="UP000256763">
    <property type="component" value="Unassembled WGS sequence"/>
</dbReference>
<dbReference type="PANTHER" id="PTHR45527">
    <property type="entry name" value="NONRIBOSOMAL PEPTIDE SYNTHETASE"/>
    <property type="match status" value="1"/>
</dbReference>
<dbReference type="Gene3D" id="1.10.1200.10">
    <property type="entry name" value="ACP-like"/>
    <property type="match status" value="1"/>
</dbReference>
<dbReference type="AlphaFoldDB" id="A0A3E0WUS5"/>
<dbReference type="PANTHER" id="PTHR45527:SF10">
    <property type="entry name" value="PYOCHELIN SYNTHASE PCHF"/>
    <property type="match status" value="1"/>
</dbReference>